<dbReference type="CDD" id="cd06567">
    <property type="entry name" value="Peptidase_S41"/>
    <property type="match status" value="1"/>
</dbReference>
<evidence type="ECO:0000313" key="3">
    <source>
        <dbReference type="EMBL" id="NIK90099.1"/>
    </source>
</evidence>
<dbReference type="Proteomes" id="UP000570514">
    <property type="component" value="Unassembled WGS sequence"/>
</dbReference>
<dbReference type="GO" id="GO:0006508">
    <property type="term" value="P:proteolysis"/>
    <property type="evidence" value="ECO:0007669"/>
    <property type="project" value="InterPro"/>
</dbReference>
<dbReference type="GO" id="GO:0008236">
    <property type="term" value="F:serine-type peptidase activity"/>
    <property type="evidence" value="ECO:0007669"/>
    <property type="project" value="InterPro"/>
</dbReference>
<dbReference type="Pfam" id="PF03572">
    <property type="entry name" value="Peptidase_S41"/>
    <property type="match status" value="1"/>
</dbReference>
<evidence type="ECO:0000313" key="4">
    <source>
        <dbReference type="Proteomes" id="UP000570514"/>
    </source>
</evidence>
<evidence type="ECO:0000256" key="1">
    <source>
        <dbReference type="SAM" id="SignalP"/>
    </source>
</evidence>
<dbReference type="GO" id="GO:0004175">
    <property type="term" value="F:endopeptidase activity"/>
    <property type="evidence" value="ECO:0007669"/>
    <property type="project" value="TreeGrafter"/>
</dbReference>
<dbReference type="SUPFAM" id="SSF52096">
    <property type="entry name" value="ClpP/crotonase"/>
    <property type="match status" value="1"/>
</dbReference>
<sequence>MFGSAAGRFAGVALACLMTASAAAATPDESEMEFPDGWFAATEAPPATLTPEEATAQVNAIFDLVDRHIFDPEKTAEARAKAREAALAAVKQGPQDQKTVGDSIEKALVGMGYSHMHLFPPAIARKLADMTDGKDDGEPAQAVITAHMEGDVGILRVSSFMVPLFNQKDLAKAQAKLRKAKTLVIDLTGNGGGNVSPVVALAHPLVGAGKPIVKDVKRPAGTPTPIDQFGPLPDNTNHGGGADDRLSEIHGVVTWFTAKTPVPANHRPTYLVIDGHCASSCEIFSGAIKHYGAARLLGRNTAGKVLGGIAFRPPMKGYALLVATSTTYGPGGEFYEGPGVAPDVELTQCQTAKDKTADSGACLTAALDYIKAQPH</sequence>
<feature type="domain" description="Tail specific protease" evidence="2">
    <location>
        <begin position="120"/>
        <end position="347"/>
    </location>
</feature>
<organism evidence="3 4">
    <name type="scientific">Rhizomicrobium palustre</name>
    <dbReference type="NCBI Taxonomy" id="189966"/>
    <lineage>
        <taxon>Bacteria</taxon>
        <taxon>Pseudomonadati</taxon>
        <taxon>Pseudomonadota</taxon>
        <taxon>Alphaproteobacteria</taxon>
        <taxon>Micropepsales</taxon>
        <taxon>Micropepsaceae</taxon>
        <taxon>Rhizomicrobium</taxon>
    </lineage>
</organism>
<keyword evidence="1" id="KW-0732">Signal</keyword>
<feature type="signal peptide" evidence="1">
    <location>
        <begin position="1"/>
        <end position="24"/>
    </location>
</feature>
<name>A0A846N3L0_9PROT</name>
<accession>A0A846N3L0</accession>
<dbReference type="AlphaFoldDB" id="A0A846N3L0"/>
<reference evidence="3 4" key="1">
    <citation type="submission" date="2020-03" db="EMBL/GenBank/DDBJ databases">
        <title>Genomic Encyclopedia of Type Strains, Phase IV (KMG-IV): sequencing the most valuable type-strain genomes for metagenomic binning, comparative biology and taxonomic classification.</title>
        <authorList>
            <person name="Goeker M."/>
        </authorList>
    </citation>
    <scope>NUCLEOTIDE SEQUENCE [LARGE SCALE GENOMIC DNA]</scope>
    <source>
        <strain evidence="3 4">DSM 19867</strain>
    </source>
</reference>
<dbReference type="PANTHER" id="PTHR32060">
    <property type="entry name" value="TAIL-SPECIFIC PROTEASE"/>
    <property type="match status" value="1"/>
</dbReference>
<dbReference type="InterPro" id="IPR005151">
    <property type="entry name" value="Tail-specific_protease"/>
</dbReference>
<dbReference type="GO" id="GO:0030288">
    <property type="term" value="C:outer membrane-bounded periplasmic space"/>
    <property type="evidence" value="ECO:0007669"/>
    <property type="project" value="TreeGrafter"/>
</dbReference>
<dbReference type="SMART" id="SM00245">
    <property type="entry name" value="TSPc"/>
    <property type="match status" value="1"/>
</dbReference>
<dbReference type="EMBL" id="JAASRM010000001">
    <property type="protein sequence ID" value="NIK90099.1"/>
    <property type="molecule type" value="Genomic_DNA"/>
</dbReference>
<protein>
    <recommendedName>
        <fullName evidence="2">Tail specific protease domain-containing protein</fullName>
    </recommendedName>
</protein>
<dbReference type="Gene3D" id="3.90.226.10">
    <property type="entry name" value="2-enoyl-CoA Hydratase, Chain A, domain 1"/>
    <property type="match status" value="1"/>
</dbReference>
<comment type="caution">
    <text evidence="3">The sequence shown here is derived from an EMBL/GenBank/DDBJ whole genome shotgun (WGS) entry which is preliminary data.</text>
</comment>
<feature type="chain" id="PRO_5032673687" description="Tail specific protease domain-containing protein" evidence="1">
    <location>
        <begin position="25"/>
        <end position="375"/>
    </location>
</feature>
<dbReference type="GO" id="GO:0007165">
    <property type="term" value="P:signal transduction"/>
    <property type="evidence" value="ECO:0007669"/>
    <property type="project" value="TreeGrafter"/>
</dbReference>
<dbReference type="PANTHER" id="PTHR32060:SF30">
    <property type="entry name" value="CARBOXY-TERMINAL PROCESSING PROTEASE CTPA"/>
    <property type="match status" value="1"/>
</dbReference>
<proteinExistence type="predicted"/>
<gene>
    <name evidence="3" type="ORF">FHS83_003417</name>
</gene>
<dbReference type="RefSeq" id="WP_167084371.1">
    <property type="nucleotide sequence ID" value="NZ_BAAADC010000001.1"/>
</dbReference>
<dbReference type="InterPro" id="IPR029045">
    <property type="entry name" value="ClpP/crotonase-like_dom_sf"/>
</dbReference>
<keyword evidence="4" id="KW-1185">Reference proteome</keyword>
<evidence type="ECO:0000259" key="2">
    <source>
        <dbReference type="SMART" id="SM00245"/>
    </source>
</evidence>